<dbReference type="InterPro" id="IPR012373">
    <property type="entry name" value="Ferrdict_sens_TM"/>
</dbReference>
<keyword evidence="1" id="KW-1133">Transmembrane helix</keyword>
<dbReference type="InterPro" id="IPR006860">
    <property type="entry name" value="FecR"/>
</dbReference>
<protein>
    <submittedName>
        <fullName evidence="4">FecR domain-containing protein</fullName>
    </submittedName>
</protein>
<dbReference type="RefSeq" id="WP_323327632.1">
    <property type="nucleotide sequence ID" value="NZ_JAYGIL010000007.1"/>
</dbReference>
<feature type="domain" description="FecR protein" evidence="2">
    <location>
        <begin position="118"/>
        <end position="214"/>
    </location>
</feature>
<organism evidence="4 5">
    <name type="scientific">Arcicella gelida</name>
    <dbReference type="NCBI Taxonomy" id="2984195"/>
    <lineage>
        <taxon>Bacteria</taxon>
        <taxon>Pseudomonadati</taxon>
        <taxon>Bacteroidota</taxon>
        <taxon>Cytophagia</taxon>
        <taxon>Cytophagales</taxon>
        <taxon>Flectobacillaceae</taxon>
        <taxon>Arcicella</taxon>
    </lineage>
</organism>
<dbReference type="EMBL" id="JAYGIL010000007">
    <property type="protein sequence ID" value="MEA5402765.1"/>
    <property type="molecule type" value="Genomic_DNA"/>
</dbReference>
<dbReference type="InterPro" id="IPR032508">
    <property type="entry name" value="FecR_C"/>
</dbReference>
<sequence>MKPLITKEYLYHYFDGKATSLQKQYIDEWVKHPDNMEFFYECLAQWEKQHLQYWAPAQQGYQRHIGRIKDFNVDKNLAETTAPNQEKKPFSFLIAASVGLLCLIGLSFFFKETIFNITYTTTFGETQKITLDDGSEVFLNANSSLIVPRFGFSNYTRSVALTGEASFSIKHLPDNQHFIVRTDNQFEVEVLGTDFLIFSRERGGKVVLLKGEVQFKGLEKQITMKPGDLVTVTANGVTAFSQSKNPEKFSLWKEHRFVFEETTLEELAFIIQENFGLALVLPDKEIAKWTISGSFPAKNIEELLATISVASNLNFKKEGKKVIIVQ</sequence>
<dbReference type="Gene3D" id="3.55.50.30">
    <property type="match status" value="1"/>
</dbReference>
<evidence type="ECO:0000259" key="2">
    <source>
        <dbReference type="Pfam" id="PF04773"/>
    </source>
</evidence>
<dbReference type="PIRSF" id="PIRSF018266">
    <property type="entry name" value="FecR"/>
    <property type="match status" value="1"/>
</dbReference>
<reference evidence="4 5" key="1">
    <citation type="submission" date="2023-12" db="EMBL/GenBank/DDBJ databases">
        <title>Novel species of the genus Arcicella isolated from rivers.</title>
        <authorList>
            <person name="Lu H."/>
        </authorList>
    </citation>
    <scope>NUCLEOTIDE SEQUENCE [LARGE SCALE GENOMIC DNA]</scope>
    <source>
        <strain evidence="4 5">DC2W</strain>
    </source>
</reference>
<evidence type="ECO:0000313" key="4">
    <source>
        <dbReference type="EMBL" id="MEA5402765.1"/>
    </source>
</evidence>
<proteinExistence type="predicted"/>
<dbReference type="Pfam" id="PF04773">
    <property type="entry name" value="FecR"/>
    <property type="match status" value="1"/>
</dbReference>
<dbReference type="Proteomes" id="UP001303899">
    <property type="component" value="Unassembled WGS sequence"/>
</dbReference>
<name>A0ABU5S2V9_9BACT</name>
<dbReference type="PANTHER" id="PTHR30273">
    <property type="entry name" value="PERIPLASMIC SIGNAL SENSOR AND SIGMA FACTOR ACTIVATOR FECR-RELATED"/>
    <property type="match status" value="1"/>
</dbReference>
<evidence type="ECO:0000259" key="3">
    <source>
        <dbReference type="Pfam" id="PF16344"/>
    </source>
</evidence>
<dbReference type="Pfam" id="PF16344">
    <property type="entry name" value="FecR_C"/>
    <property type="match status" value="1"/>
</dbReference>
<comment type="caution">
    <text evidence="4">The sequence shown here is derived from an EMBL/GenBank/DDBJ whole genome shotgun (WGS) entry which is preliminary data.</text>
</comment>
<evidence type="ECO:0000313" key="5">
    <source>
        <dbReference type="Proteomes" id="UP001303899"/>
    </source>
</evidence>
<accession>A0ABU5S2V9</accession>
<keyword evidence="1" id="KW-0472">Membrane</keyword>
<dbReference type="PANTHER" id="PTHR30273:SF2">
    <property type="entry name" value="PROTEIN FECR"/>
    <property type="match status" value="1"/>
</dbReference>
<feature type="transmembrane region" description="Helical" evidence="1">
    <location>
        <begin position="90"/>
        <end position="110"/>
    </location>
</feature>
<keyword evidence="1" id="KW-0812">Transmembrane</keyword>
<evidence type="ECO:0000256" key="1">
    <source>
        <dbReference type="SAM" id="Phobius"/>
    </source>
</evidence>
<gene>
    <name evidence="4" type="ORF">VB776_07560</name>
</gene>
<keyword evidence="5" id="KW-1185">Reference proteome</keyword>
<feature type="domain" description="Protein FecR C-terminal" evidence="3">
    <location>
        <begin position="256"/>
        <end position="324"/>
    </location>
</feature>
<dbReference type="Gene3D" id="2.60.120.1440">
    <property type="match status" value="1"/>
</dbReference>